<dbReference type="GO" id="GO:0008233">
    <property type="term" value="F:peptidase activity"/>
    <property type="evidence" value="ECO:0007669"/>
    <property type="project" value="UniProtKB-KW"/>
</dbReference>
<dbReference type="PANTHER" id="PTHR36844:SF1">
    <property type="entry name" value="PROTEASE PRSW"/>
    <property type="match status" value="1"/>
</dbReference>
<feature type="transmembrane region" description="Helical" evidence="1">
    <location>
        <begin position="254"/>
        <end position="272"/>
    </location>
</feature>
<accession>A0A1D8S5Z2</accession>
<keyword evidence="1" id="KW-0812">Transmembrane</keyword>
<sequence length="334" mass="35533">MGRKDAEDPIQWAADEDRDLQEIATWEPRTTLDGLATVVHRLLLSGGRAAIIGLALAIVAGQFAITVAVTLEDPILAVYFALSIVPALGLVVLIWRSDVVAFEPIETLSVTFLLGFLFAGFAAVFNSSFRGLFVGFGAIGMVFYFLLVVGPIEETVKLLAVRLHAYRSENFDAVIDGAIYGAVAGLGFAAIENVLYITQGYMQVAATGAGGLFAPTAQTAAVRSFAGPGHVIYSAFAGYYLGLAKFNPAHRGPLVIKGLLVATGIHATYNILVSNLEGVLNLVPILGGLPPTLGFVAFVIAYDGLFFAILYAKLSRYRRTFESVGAGAFYDRSP</sequence>
<dbReference type="KEGG" id="halh:HTSR_1599"/>
<feature type="transmembrane region" description="Helical" evidence="1">
    <location>
        <begin position="131"/>
        <end position="152"/>
    </location>
</feature>
<feature type="transmembrane region" description="Helical" evidence="1">
    <location>
        <begin position="173"/>
        <end position="191"/>
    </location>
</feature>
<dbReference type="RefSeq" id="WP_070365441.1">
    <property type="nucleotide sequence ID" value="NZ_CP016070.1"/>
</dbReference>
<protein>
    <submittedName>
        <fullName evidence="2">Protease PrsW</fullName>
    </submittedName>
</protein>
<feature type="transmembrane region" description="Helical" evidence="1">
    <location>
        <begin position="292"/>
        <end position="312"/>
    </location>
</feature>
<dbReference type="PANTHER" id="PTHR36844">
    <property type="entry name" value="PROTEASE PRSW"/>
    <property type="match status" value="1"/>
</dbReference>
<gene>
    <name evidence="2" type="ORF">HTSR_1599</name>
</gene>
<dbReference type="AlphaFoldDB" id="A0A1D8S5Z2"/>
<keyword evidence="1" id="KW-1133">Transmembrane helix</keyword>
<dbReference type="GeneID" id="29829588"/>
<dbReference type="PATRIC" id="fig|1855411.3.peg.1603"/>
<feature type="transmembrane region" description="Helical" evidence="1">
    <location>
        <begin position="75"/>
        <end position="95"/>
    </location>
</feature>
<keyword evidence="1" id="KW-0472">Membrane</keyword>
<organism evidence="2 3">
    <name type="scientific">Halodesulfurarchaeum formicicum</name>
    <dbReference type="NCBI Taxonomy" id="1873524"/>
    <lineage>
        <taxon>Archaea</taxon>
        <taxon>Methanobacteriati</taxon>
        <taxon>Methanobacteriota</taxon>
        <taxon>Stenosarchaea group</taxon>
        <taxon>Halobacteria</taxon>
        <taxon>Halobacteriales</taxon>
        <taxon>Halobacteriaceae</taxon>
        <taxon>Halodesulfurarchaeum</taxon>
    </lineage>
</organism>
<dbReference type="STRING" id="1873524.HSR6_1668"/>
<evidence type="ECO:0000313" key="2">
    <source>
        <dbReference type="EMBL" id="AOW80771.1"/>
    </source>
</evidence>
<dbReference type="Proteomes" id="UP000185608">
    <property type="component" value="Chromosome"/>
</dbReference>
<name>A0A1D8S5Z2_9EURY</name>
<evidence type="ECO:0000313" key="3">
    <source>
        <dbReference type="Proteomes" id="UP000185608"/>
    </source>
</evidence>
<feature type="transmembrane region" description="Helical" evidence="1">
    <location>
        <begin position="107"/>
        <end position="125"/>
    </location>
</feature>
<dbReference type="EMBL" id="CP016070">
    <property type="protein sequence ID" value="AOW80771.1"/>
    <property type="molecule type" value="Genomic_DNA"/>
</dbReference>
<dbReference type="GO" id="GO:0006508">
    <property type="term" value="P:proteolysis"/>
    <property type="evidence" value="ECO:0007669"/>
    <property type="project" value="UniProtKB-KW"/>
</dbReference>
<dbReference type="Pfam" id="PF13367">
    <property type="entry name" value="PrsW-protease"/>
    <property type="match status" value="1"/>
</dbReference>
<keyword evidence="2" id="KW-0378">Hydrolase</keyword>
<keyword evidence="2" id="KW-0645">Protease</keyword>
<feature type="transmembrane region" description="Helical" evidence="1">
    <location>
        <begin position="49"/>
        <end position="69"/>
    </location>
</feature>
<reference evidence="2 3" key="1">
    <citation type="submission" date="2016-06" db="EMBL/GenBank/DDBJ databases">
        <title>Discovery of anaerobic lithoheterotrophic haloarchaeon capable of sulfur respiration by hydrogen and formate.</title>
        <authorList>
            <person name="Sorokin D.Y."/>
            <person name="Kublanov I.V."/>
            <person name="Roman P."/>
            <person name="Sinninghe Damste J.S."/>
            <person name="Golyshin P.N."/>
            <person name="Rojo D."/>
            <person name="Ciordia S."/>
            <person name="Mena Md.C."/>
            <person name="Ferrer M."/>
            <person name="Smedile F."/>
            <person name="Messina E."/>
            <person name="La Cono V."/>
            <person name="Yakimov M.M."/>
        </authorList>
    </citation>
    <scope>NUCLEOTIDE SEQUENCE [LARGE SCALE GENOMIC DNA]</scope>
    <source>
        <strain evidence="2 3">HTSR1</strain>
    </source>
</reference>
<evidence type="ECO:0000256" key="1">
    <source>
        <dbReference type="SAM" id="Phobius"/>
    </source>
</evidence>
<proteinExistence type="predicted"/>
<dbReference type="InterPro" id="IPR026898">
    <property type="entry name" value="PrsW"/>
</dbReference>